<organism evidence="1 2">
    <name type="scientific">Phlebia brevispora</name>
    <dbReference type="NCBI Taxonomy" id="194682"/>
    <lineage>
        <taxon>Eukaryota</taxon>
        <taxon>Fungi</taxon>
        <taxon>Dikarya</taxon>
        <taxon>Basidiomycota</taxon>
        <taxon>Agaricomycotina</taxon>
        <taxon>Agaricomycetes</taxon>
        <taxon>Polyporales</taxon>
        <taxon>Meruliaceae</taxon>
        <taxon>Phlebia</taxon>
    </lineage>
</organism>
<comment type="caution">
    <text evidence="1">The sequence shown here is derived from an EMBL/GenBank/DDBJ whole genome shotgun (WGS) entry which is preliminary data.</text>
</comment>
<evidence type="ECO:0000313" key="1">
    <source>
        <dbReference type="EMBL" id="KAJ3524837.1"/>
    </source>
</evidence>
<reference evidence="1" key="1">
    <citation type="submission" date="2022-07" db="EMBL/GenBank/DDBJ databases">
        <title>Genome Sequence of Phlebia brevispora.</title>
        <authorList>
            <person name="Buettner E."/>
        </authorList>
    </citation>
    <scope>NUCLEOTIDE SEQUENCE</scope>
    <source>
        <strain evidence="1">MPL23</strain>
    </source>
</reference>
<proteinExistence type="predicted"/>
<name>A0ACC1RTF0_9APHY</name>
<dbReference type="EMBL" id="JANHOG010002300">
    <property type="protein sequence ID" value="KAJ3524837.1"/>
    <property type="molecule type" value="Genomic_DNA"/>
</dbReference>
<dbReference type="Proteomes" id="UP001148662">
    <property type="component" value="Unassembled WGS sequence"/>
</dbReference>
<protein>
    <submittedName>
        <fullName evidence="1">Uncharacterized protein</fullName>
    </submittedName>
</protein>
<evidence type="ECO:0000313" key="2">
    <source>
        <dbReference type="Proteomes" id="UP001148662"/>
    </source>
</evidence>
<gene>
    <name evidence="1" type="ORF">NM688_g8494</name>
</gene>
<accession>A0ACC1RTF0</accession>
<sequence length="388" mass="43178">MSSSTPDSATVTAYRANLVGNHMINVVLTIVCYELIATFRYEYEIVWQRNCLRSYPRSAFERPGVRHTAYRIHRAARGSHNHCRCYNPSLNRFVNVIYEVPALIVFGVFILLHAPDDLPRNATVFSAMRTFALLDRAYVTAAFILLLGLTSTALSLYQDNEVIHYYVDDPVLGSSCYYNYLISPSVVLNKKLTIASSLLTVATDIVAIIMTWIKTYHHVREASSIGIHAGFSTILLHYGTMYFVVLGLTNIADVILLIPSLELVNPAAVFLHSFPNIILSRFLINLRYINTAETSEIAAFSQFSPPNFRVPTLPSIIGNLGEPLAIGDERDDDADDDHEGGVNADTCKDCTRDVGHTGDNEGMSSDVDIADGQIEEVREPCASWFLRS</sequence>
<keyword evidence="2" id="KW-1185">Reference proteome</keyword>